<evidence type="ECO:0000256" key="1">
    <source>
        <dbReference type="SAM" id="MobiDB-lite"/>
    </source>
</evidence>
<dbReference type="RefSeq" id="WP_116554969.1">
    <property type="nucleotide sequence ID" value="NZ_QCZG01000022.1"/>
</dbReference>
<sequence length="59" mass="6367">MAVNREHICKACDGTGMLADDEAWKYTCSVCNGDGVVMPGENTSPEAPFSVDETNRTLE</sequence>
<accession>A0A2U1JYR9</accession>
<feature type="region of interest" description="Disordered" evidence="1">
    <location>
        <begin position="40"/>
        <end position="59"/>
    </location>
</feature>
<proteinExistence type="predicted"/>
<keyword evidence="3" id="KW-1185">Reference proteome</keyword>
<organism evidence="2 3">
    <name type="scientific">Pueribacillus theae</name>
    <dbReference type="NCBI Taxonomy" id="2171751"/>
    <lineage>
        <taxon>Bacteria</taxon>
        <taxon>Bacillati</taxon>
        <taxon>Bacillota</taxon>
        <taxon>Bacilli</taxon>
        <taxon>Bacillales</taxon>
        <taxon>Bacillaceae</taxon>
        <taxon>Pueribacillus</taxon>
    </lineage>
</organism>
<reference evidence="2 3" key="1">
    <citation type="submission" date="2018-04" db="EMBL/GenBank/DDBJ databases">
        <title>Camelliibacillus theae gen. nov., sp. nov., isolated from Pu'er tea.</title>
        <authorList>
            <person name="Niu L."/>
        </authorList>
    </citation>
    <scope>NUCLEOTIDE SEQUENCE [LARGE SCALE GENOMIC DNA]</scope>
    <source>
        <strain evidence="2 3">T8</strain>
    </source>
</reference>
<dbReference type="AlphaFoldDB" id="A0A2U1JYR9"/>
<dbReference type="SUPFAM" id="SSF57938">
    <property type="entry name" value="DnaJ/Hsp40 cysteine-rich domain"/>
    <property type="match status" value="1"/>
</dbReference>
<comment type="caution">
    <text evidence="2">The sequence shown here is derived from an EMBL/GenBank/DDBJ whole genome shotgun (WGS) entry which is preliminary data.</text>
</comment>
<evidence type="ECO:0000313" key="2">
    <source>
        <dbReference type="EMBL" id="PWA10370.1"/>
    </source>
</evidence>
<evidence type="ECO:0000313" key="3">
    <source>
        <dbReference type="Proteomes" id="UP000245998"/>
    </source>
</evidence>
<protein>
    <submittedName>
        <fullName evidence="2">Uncharacterized protein</fullName>
    </submittedName>
</protein>
<dbReference type="InterPro" id="IPR036410">
    <property type="entry name" value="HSP_DnaJ_Cys-rich_dom_sf"/>
</dbReference>
<dbReference type="OrthoDB" id="2973841at2"/>
<name>A0A2U1JYR9_9BACI</name>
<dbReference type="Proteomes" id="UP000245998">
    <property type="component" value="Unassembled WGS sequence"/>
</dbReference>
<gene>
    <name evidence="2" type="ORF">DCC39_11070</name>
</gene>
<dbReference type="Gene3D" id="6.20.20.10">
    <property type="match status" value="1"/>
</dbReference>
<dbReference type="EMBL" id="QCZG01000022">
    <property type="protein sequence ID" value="PWA10370.1"/>
    <property type="molecule type" value="Genomic_DNA"/>
</dbReference>